<feature type="transmembrane region" description="Helical" evidence="6">
    <location>
        <begin position="152"/>
        <end position="171"/>
    </location>
</feature>
<dbReference type="GO" id="GO:0005262">
    <property type="term" value="F:calcium channel activity"/>
    <property type="evidence" value="ECO:0007669"/>
    <property type="project" value="TreeGrafter"/>
</dbReference>
<dbReference type="Gene3D" id="2.30.30.60">
    <property type="match status" value="1"/>
</dbReference>
<dbReference type="AlphaFoldDB" id="A0A067P8S1"/>
<evidence type="ECO:0000313" key="9">
    <source>
        <dbReference type="EMBL" id="KDQ51174.1"/>
    </source>
</evidence>
<keyword evidence="3 6" id="KW-1133">Transmembrane helix</keyword>
<feature type="region of interest" description="Disordered" evidence="5">
    <location>
        <begin position="582"/>
        <end position="638"/>
    </location>
</feature>
<feature type="domain" description="Mechanosensitive ion channel protein Msy1/2-like transmembrane" evidence="8">
    <location>
        <begin position="56"/>
        <end position="217"/>
    </location>
</feature>
<sequence>MAGSPQQSSAVELQNQEHGRNTPRTPGRYSGDVSRASYILLPDSTPYDLEGGPRKFSKRYNYCLDVRLFLFIVPVLGIIWIPGILQLTTWPDAKLWGVGWIWWSSWLTCLWGGWWVALIVAIILPNLFRSTIGLIAVGTQKYTHWMLELKRFNALLAWSLGIWIAFNPLILVHQVDNANARSVSILSIIGNVLCGLSLSSALLLLEKIFVQFIKMNFYQRYYTGEQSQRFEATLTGLYITHFDPLLKGPAQFKSAPKMLFKQALKKFRDAANTTTPVWGDDPSEIVETWMFRPNSPETKEENALNSSDDMLKLARGLFESIANQPVTNKDANENASRAEVEAACSLSEMFISIIFLLVRHPFDVGDRVELPEGSYTVKELLLLHTVFLDSNGIVVQVPNIVLHTKYIQNIRRSPPMSEPFKFDIDFSTSFGQLESLRDKMMAFLKVNSEDFFPIFDLMILETPDKTMCLKVDIKYKSNLQLDSLKAQRRNKWICALVQARSDCEIYGPNGNPNPPPISRYTMIPWETVEGDDLKKAEAEAKDPPKKVMPEGGWRLTAGNVVAADAASDVAVFGDAKDLRPSATHASTEALPGRSTTASSIPSVSSRNSLPPLTTSPSSSTEMPKVSTPKVPIFTRAHR</sequence>
<dbReference type="Proteomes" id="UP000027265">
    <property type="component" value="Unassembled WGS sequence"/>
</dbReference>
<keyword evidence="10" id="KW-1185">Reference proteome</keyword>
<evidence type="ECO:0000256" key="5">
    <source>
        <dbReference type="SAM" id="MobiDB-lite"/>
    </source>
</evidence>
<feature type="transmembrane region" description="Helical" evidence="6">
    <location>
        <begin position="100"/>
        <end position="124"/>
    </location>
</feature>
<dbReference type="InterPro" id="IPR010920">
    <property type="entry name" value="LSM_dom_sf"/>
</dbReference>
<dbReference type="HOGENOM" id="CLU_428971_0_0_1"/>
<evidence type="ECO:0008006" key="11">
    <source>
        <dbReference type="Google" id="ProtNLM"/>
    </source>
</evidence>
<feature type="domain" description="Mechanosensitive ion channel MscS" evidence="7">
    <location>
        <begin position="350"/>
        <end position="412"/>
    </location>
</feature>
<evidence type="ECO:0000256" key="4">
    <source>
        <dbReference type="ARBA" id="ARBA00023136"/>
    </source>
</evidence>
<feature type="compositionally biased region" description="Polar residues" evidence="5">
    <location>
        <begin position="1"/>
        <end position="14"/>
    </location>
</feature>
<dbReference type="Pfam" id="PF00924">
    <property type="entry name" value="MS_channel_2nd"/>
    <property type="match status" value="1"/>
</dbReference>
<dbReference type="InParanoid" id="A0A067P8S1"/>
<evidence type="ECO:0000259" key="7">
    <source>
        <dbReference type="Pfam" id="PF00924"/>
    </source>
</evidence>
<organism evidence="9 10">
    <name type="scientific">Jaapia argillacea MUCL 33604</name>
    <dbReference type="NCBI Taxonomy" id="933084"/>
    <lineage>
        <taxon>Eukaryota</taxon>
        <taxon>Fungi</taxon>
        <taxon>Dikarya</taxon>
        <taxon>Basidiomycota</taxon>
        <taxon>Agaricomycotina</taxon>
        <taxon>Agaricomycetes</taxon>
        <taxon>Agaricomycetidae</taxon>
        <taxon>Jaapiales</taxon>
        <taxon>Jaapiaceae</taxon>
        <taxon>Jaapia</taxon>
    </lineage>
</organism>
<dbReference type="GO" id="GO:0016020">
    <property type="term" value="C:membrane"/>
    <property type="evidence" value="ECO:0007669"/>
    <property type="project" value="UniProtKB-SubCell"/>
</dbReference>
<dbReference type="PANTHER" id="PTHR31323">
    <property type="entry name" value="MECHANOSENSITIVE ION CHANNEL PROTEIN MSY2"/>
    <property type="match status" value="1"/>
</dbReference>
<evidence type="ECO:0000259" key="8">
    <source>
        <dbReference type="Pfam" id="PF25886"/>
    </source>
</evidence>
<reference evidence="10" key="1">
    <citation type="journal article" date="2014" name="Proc. Natl. Acad. Sci. U.S.A.">
        <title>Extensive sampling of basidiomycete genomes demonstrates inadequacy of the white-rot/brown-rot paradigm for wood decay fungi.</title>
        <authorList>
            <person name="Riley R."/>
            <person name="Salamov A.A."/>
            <person name="Brown D.W."/>
            <person name="Nagy L.G."/>
            <person name="Floudas D."/>
            <person name="Held B.W."/>
            <person name="Levasseur A."/>
            <person name="Lombard V."/>
            <person name="Morin E."/>
            <person name="Otillar R."/>
            <person name="Lindquist E.A."/>
            <person name="Sun H."/>
            <person name="LaButti K.M."/>
            <person name="Schmutz J."/>
            <person name="Jabbour D."/>
            <person name="Luo H."/>
            <person name="Baker S.E."/>
            <person name="Pisabarro A.G."/>
            <person name="Walton J.D."/>
            <person name="Blanchette R.A."/>
            <person name="Henrissat B."/>
            <person name="Martin F."/>
            <person name="Cullen D."/>
            <person name="Hibbett D.S."/>
            <person name="Grigoriev I.V."/>
        </authorList>
    </citation>
    <scope>NUCLEOTIDE SEQUENCE [LARGE SCALE GENOMIC DNA]</scope>
    <source>
        <strain evidence="10">MUCL 33604</strain>
    </source>
</reference>
<feature type="transmembrane region" description="Helical" evidence="6">
    <location>
        <begin position="68"/>
        <end position="88"/>
    </location>
</feature>
<dbReference type="PANTHER" id="PTHR31323:SF15">
    <property type="entry name" value="MECHANOSENSITIVE ION CHANNEL PROTEIN MSY1"/>
    <property type="match status" value="1"/>
</dbReference>
<keyword evidence="4 6" id="KW-0472">Membrane</keyword>
<dbReference type="Pfam" id="PF25886">
    <property type="entry name" value="Msy1"/>
    <property type="match status" value="1"/>
</dbReference>
<dbReference type="InterPro" id="IPR058650">
    <property type="entry name" value="Msy1/2-like"/>
</dbReference>
<gene>
    <name evidence="9" type="ORF">JAAARDRAFT_199387</name>
</gene>
<dbReference type="InterPro" id="IPR023408">
    <property type="entry name" value="MscS_beta-dom_sf"/>
</dbReference>
<proteinExistence type="predicted"/>
<dbReference type="SUPFAM" id="SSF50182">
    <property type="entry name" value="Sm-like ribonucleoproteins"/>
    <property type="match status" value="1"/>
</dbReference>
<evidence type="ECO:0000256" key="2">
    <source>
        <dbReference type="ARBA" id="ARBA00022692"/>
    </source>
</evidence>
<dbReference type="EMBL" id="KL197751">
    <property type="protein sequence ID" value="KDQ51174.1"/>
    <property type="molecule type" value="Genomic_DNA"/>
</dbReference>
<accession>A0A067P8S1</accession>
<evidence type="ECO:0000313" key="10">
    <source>
        <dbReference type="Proteomes" id="UP000027265"/>
    </source>
</evidence>
<evidence type="ECO:0000256" key="6">
    <source>
        <dbReference type="SAM" id="Phobius"/>
    </source>
</evidence>
<evidence type="ECO:0000256" key="3">
    <source>
        <dbReference type="ARBA" id="ARBA00022989"/>
    </source>
</evidence>
<dbReference type="OrthoDB" id="544685at2759"/>
<feature type="compositionally biased region" description="Low complexity" evidence="5">
    <location>
        <begin position="594"/>
        <end position="620"/>
    </location>
</feature>
<dbReference type="FunCoup" id="A0A067P8S1">
    <property type="interactions" value="3"/>
</dbReference>
<name>A0A067P8S1_9AGAM</name>
<comment type="subcellular location">
    <subcellularLocation>
        <location evidence="1">Membrane</location>
    </subcellularLocation>
</comment>
<feature type="transmembrane region" description="Helical" evidence="6">
    <location>
        <begin position="183"/>
        <end position="205"/>
    </location>
</feature>
<dbReference type="InterPro" id="IPR006685">
    <property type="entry name" value="MscS_channel_2nd"/>
</dbReference>
<feature type="region of interest" description="Disordered" evidence="5">
    <location>
        <begin position="1"/>
        <end position="32"/>
    </location>
</feature>
<protein>
    <recommendedName>
        <fullName evidence="11">Mechanosensitive ion channel protein</fullName>
    </recommendedName>
</protein>
<dbReference type="GO" id="GO:0006874">
    <property type="term" value="P:intracellular calcium ion homeostasis"/>
    <property type="evidence" value="ECO:0007669"/>
    <property type="project" value="TreeGrafter"/>
</dbReference>
<evidence type="ECO:0000256" key="1">
    <source>
        <dbReference type="ARBA" id="ARBA00004370"/>
    </source>
</evidence>
<keyword evidence="2 6" id="KW-0812">Transmembrane</keyword>